<dbReference type="AlphaFoldDB" id="A0A5B7JQM6"/>
<accession>A0A5B7JQM6</accession>
<feature type="compositionally biased region" description="Basic and acidic residues" evidence="1">
    <location>
        <begin position="15"/>
        <end position="25"/>
    </location>
</feature>
<dbReference type="EMBL" id="VSRR010102209">
    <property type="protein sequence ID" value="MPC95427.1"/>
    <property type="molecule type" value="Genomic_DNA"/>
</dbReference>
<dbReference type="Proteomes" id="UP000324222">
    <property type="component" value="Unassembled WGS sequence"/>
</dbReference>
<evidence type="ECO:0000313" key="3">
    <source>
        <dbReference type="Proteomes" id="UP000324222"/>
    </source>
</evidence>
<proteinExistence type="predicted"/>
<name>A0A5B7JQM6_PORTR</name>
<evidence type="ECO:0000313" key="2">
    <source>
        <dbReference type="EMBL" id="MPC95427.1"/>
    </source>
</evidence>
<reference evidence="2 3" key="1">
    <citation type="submission" date="2019-05" db="EMBL/GenBank/DDBJ databases">
        <title>Another draft genome of Portunus trituberculatus and its Hox gene families provides insights of decapod evolution.</title>
        <authorList>
            <person name="Jeong J.-H."/>
            <person name="Song I."/>
            <person name="Kim S."/>
            <person name="Choi T."/>
            <person name="Kim D."/>
            <person name="Ryu S."/>
            <person name="Kim W."/>
        </authorList>
    </citation>
    <scope>NUCLEOTIDE SEQUENCE [LARGE SCALE GENOMIC DNA]</scope>
    <source>
        <tissue evidence="2">Muscle</tissue>
    </source>
</reference>
<comment type="caution">
    <text evidence="2">The sequence shown here is derived from an EMBL/GenBank/DDBJ whole genome shotgun (WGS) entry which is preliminary data.</text>
</comment>
<evidence type="ECO:0000256" key="1">
    <source>
        <dbReference type="SAM" id="MobiDB-lite"/>
    </source>
</evidence>
<organism evidence="2 3">
    <name type="scientific">Portunus trituberculatus</name>
    <name type="common">Swimming crab</name>
    <name type="synonym">Neptunus trituberculatus</name>
    <dbReference type="NCBI Taxonomy" id="210409"/>
    <lineage>
        <taxon>Eukaryota</taxon>
        <taxon>Metazoa</taxon>
        <taxon>Ecdysozoa</taxon>
        <taxon>Arthropoda</taxon>
        <taxon>Crustacea</taxon>
        <taxon>Multicrustacea</taxon>
        <taxon>Malacostraca</taxon>
        <taxon>Eumalacostraca</taxon>
        <taxon>Eucarida</taxon>
        <taxon>Decapoda</taxon>
        <taxon>Pleocyemata</taxon>
        <taxon>Brachyura</taxon>
        <taxon>Eubrachyura</taxon>
        <taxon>Portunoidea</taxon>
        <taxon>Portunidae</taxon>
        <taxon>Portuninae</taxon>
        <taxon>Portunus</taxon>
    </lineage>
</organism>
<keyword evidence="3" id="KW-1185">Reference proteome</keyword>
<gene>
    <name evidence="2" type="ORF">E2C01_090638</name>
</gene>
<protein>
    <submittedName>
        <fullName evidence="2">Uncharacterized protein</fullName>
    </submittedName>
</protein>
<sequence>MTQSLAEGTSDGEQSETRVECREDLPDGETA</sequence>
<feature type="region of interest" description="Disordered" evidence="1">
    <location>
        <begin position="1"/>
        <end position="31"/>
    </location>
</feature>